<protein>
    <recommendedName>
        <fullName evidence="2">MATH domain-containing protein</fullName>
    </recommendedName>
</protein>
<accession>A0A0E0EY39</accession>
<dbReference type="InterPro" id="IPR002083">
    <property type="entry name" value="MATH/TRAF_dom"/>
</dbReference>
<dbReference type="Proteomes" id="UP000008021">
    <property type="component" value="Chromosome 10"/>
</dbReference>
<dbReference type="InterPro" id="IPR008974">
    <property type="entry name" value="TRAF-like"/>
</dbReference>
<evidence type="ECO:0000256" key="1">
    <source>
        <dbReference type="SAM" id="MobiDB-lite"/>
    </source>
</evidence>
<evidence type="ECO:0000259" key="2">
    <source>
        <dbReference type="PROSITE" id="PS50144"/>
    </source>
</evidence>
<feature type="region of interest" description="Disordered" evidence="1">
    <location>
        <begin position="1"/>
        <end position="26"/>
    </location>
</feature>
<dbReference type="STRING" id="40149.A0A0E0EY39"/>
<dbReference type="PANTHER" id="PTHR26379:SF448">
    <property type="entry name" value="OS10G0423400 PROTEIN"/>
    <property type="match status" value="1"/>
</dbReference>
<reference evidence="3" key="2">
    <citation type="submission" date="2018-05" db="EMBL/GenBank/DDBJ databases">
        <title>OmerRS3 (Oryza meridionalis Reference Sequence Version 3).</title>
        <authorList>
            <person name="Zhang J."/>
            <person name="Kudrna D."/>
            <person name="Lee S."/>
            <person name="Talag J."/>
            <person name="Welchert J."/>
            <person name="Wing R.A."/>
        </authorList>
    </citation>
    <scope>NUCLEOTIDE SEQUENCE [LARGE SCALE GENOMIC DNA]</scope>
    <source>
        <strain evidence="3">cv. OR44</strain>
    </source>
</reference>
<name>A0A0E0EY39_9ORYZ</name>
<feature type="domain" description="MATH" evidence="2">
    <location>
        <begin position="32"/>
        <end position="106"/>
    </location>
</feature>
<dbReference type="PANTHER" id="PTHR26379">
    <property type="entry name" value="BTB/POZ AND MATH DOMAIN-CONTAINING PROTEIN 1"/>
    <property type="match status" value="1"/>
</dbReference>
<evidence type="ECO:0000313" key="3">
    <source>
        <dbReference type="EnsemblPlants" id="OMERI10G07900.1"/>
    </source>
</evidence>
<dbReference type="AlphaFoldDB" id="A0A0E0EY39"/>
<dbReference type="EnsemblPlants" id="OMERI10G07900.1">
    <property type="protein sequence ID" value="OMERI10G07900.1"/>
    <property type="gene ID" value="OMERI10G07900"/>
</dbReference>
<dbReference type="Pfam" id="PF22486">
    <property type="entry name" value="MATH_2"/>
    <property type="match status" value="1"/>
</dbReference>
<reference evidence="3" key="1">
    <citation type="submission" date="2015-04" db="UniProtKB">
        <authorList>
            <consortium name="EnsemblPlants"/>
        </authorList>
    </citation>
    <scope>IDENTIFICATION</scope>
</reference>
<dbReference type="Gramene" id="OMERI10G07900.1">
    <property type="protein sequence ID" value="OMERI10G07900.1"/>
    <property type="gene ID" value="OMERI10G07900"/>
</dbReference>
<dbReference type="Gene3D" id="2.60.210.10">
    <property type="entry name" value="Apoptosis, Tumor Necrosis Factor Receptor Associated Protein 2, Chain A"/>
    <property type="match status" value="1"/>
</dbReference>
<sequence>MPSSSAATARSQGHRPSPPYSSASAIIGGTVTGHHVVKIEGHSYTKEKLPNGNAISSLPFTVGDHQWRINYYPNGNGSEEADFVSVFLCLAAGQPVKARATFSLLN</sequence>
<evidence type="ECO:0000313" key="4">
    <source>
        <dbReference type="Proteomes" id="UP000008021"/>
    </source>
</evidence>
<dbReference type="PROSITE" id="PS50144">
    <property type="entry name" value="MATH"/>
    <property type="match status" value="1"/>
</dbReference>
<dbReference type="eggNOG" id="KOG1987">
    <property type="taxonomic scope" value="Eukaryota"/>
</dbReference>
<feature type="compositionally biased region" description="Polar residues" evidence="1">
    <location>
        <begin position="1"/>
        <end position="11"/>
    </location>
</feature>
<dbReference type="SUPFAM" id="SSF49599">
    <property type="entry name" value="TRAF domain-like"/>
    <property type="match status" value="1"/>
</dbReference>
<keyword evidence="4" id="KW-1185">Reference proteome</keyword>
<dbReference type="GO" id="GO:0016567">
    <property type="term" value="P:protein ubiquitination"/>
    <property type="evidence" value="ECO:0007669"/>
    <property type="project" value="InterPro"/>
</dbReference>
<dbReference type="HOGENOM" id="CLU_138200_0_0_1"/>
<organism evidence="3">
    <name type="scientific">Oryza meridionalis</name>
    <dbReference type="NCBI Taxonomy" id="40149"/>
    <lineage>
        <taxon>Eukaryota</taxon>
        <taxon>Viridiplantae</taxon>
        <taxon>Streptophyta</taxon>
        <taxon>Embryophyta</taxon>
        <taxon>Tracheophyta</taxon>
        <taxon>Spermatophyta</taxon>
        <taxon>Magnoliopsida</taxon>
        <taxon>Liliopsida</taxon>
        <taxon>Poales</taxon>
        <taxon>Poaceae</taxon>
        <taxon>BOP clade</taxon>
        <taxon>Oryzoideae</taxon>
        <taxon>Oryzeae</taxon>
        <taxon>Oryzinae</taxon>
        <taxon>Oryza</taxon>
    </lineage>
</organism>
<dbReference type="CDD" id="cd00121">
    <property type="entry name" value="MATH"/>
    <property type="match status" value="1"/>
</dbReference>
<dbReference type="InterPro" id="IPR045005">
    <property type="entry name" value="BPM1-6"/>
</dbReference>
<proteinExistence type="predicted"/>